<keyword evidence="4" id="KW-1185">Reference proteome</keyword>
<organism evidence="3 4">
    <name type="scientific">Steinernema carpocapsae</name>
    <name type="common">Entomopathogenic nematode</name>
    <dbReference type="NCBI Taxonomy" id="34508"/>
    <lineage>
        <taxon>Eukaryota</taxon>
        <taxon>Metazoa</taxon>
        <taxon>Ecdysozoa</taxon>
        <taxon>Nematoda</taxon>
        <taxon>Chromadorea</taxon>
        <taxon>Rhabditida</taxon>
        <taxon>Tylenchina</taxon>
        <taxon>Panagrolaimomorpha</taxon>
        <taxon>Strongyloidoidea</taxon>
        <taxon>Steinernematidae</taxon>
        <taxon>Steinernema</taxon>
    </lineage>
</organism>
<feature type="region of interest" description="Disordered" evidence="1">
    <location>
        <begin position="199"/>
        <end position="233"/>
    </location>
</feature>
<reference evidence="3 4" key="2">
    <citation type="journal article" date="2019" name="G3 (Bethesda)">
        <title>Hybrid Assembly of the Genome of the Entomopathogenic Nematode Steinernema carpocapsae Identifies the X-Chromosome.</title>
        <authorList>
            <person name="Serra L."/>
            <person name="Macchietto M."/>
            <person name="Macias-Munoz A."/>
            <person name="McGill C.J."/>
            <person name="Rodriguez I.M."/>
            <person name="Rodriguez B."/>
            <person name="Murad R."/>
            <person name="Mortazavi A."/>
        </authorList>
    </citation>
    <scope>NUCLEOTIDE SEQUENCE [LARGE SCALE GENOMIC DNA]</scope>
    <source>
        <strain evidence="3 4">ALL</strain>
    </source>
</reference>
<dbReference type="PANTHER" id="PTHR21592">
    <property type="entry name" value="CHROMOSOME UNDETERMINED SCAFFOLD_25, WHOLE GENOME SHOTGUN SEQUENCE"/>
    <property type="match status" value="1"/>
</dbReference>
<feature type="region of interest" description="Disordered" evidence="1">
    <location>
        <begin position="73"/>
        <end position="147"/>
    </location>
</feature>
<evidence type="ECO:0000256" key="2">
    <source>
        <dbReference type="SAM" id="Phobius"/>
    </source>
</evidence>
<name>A0A4U5M5X5_STECR</name>
<dbReference type="OrthoDB" id="5875811at2759"/>
<evidence type="ECO:0000313" key="3">
    <source>
        <dbReference type="EMBL" id="TKR64244.1"/>
    </source>
</evidence>
<keyword evidence="2" id="KW-0812">Transmembrane</keyword>
<dbReference type="Proteomes" id="UP000298663">
    <property type="component" value="Unassembled WGS sequence"/>
</dbReference>
<protein>
    <submittedName>
        <fullName evidence="3">Uncharacterized protein</fullName>
    </submittedName>
</protein>
<feature type="compositionally biased region" description="Low complexity" evidence="1">
    <location>
        <begin position="93"/>
        <end position="110"/>
    </location>
</feature>
<feature type="transmembrane region" description="Helical" evidence="2">
    <location>
        <begin position="40"/>
        <end position="63"/>
    </location>
</feature>
<feature type="compositionally biased region" description="Basic and acidic residues" evidence="1">
    <location>
        <begin position="80"/>
        <end position="89"/>
    </location>
</feature>
<accession>A0A4U5M5X5</accession>
<evidence type="ECO:0000313" key="4">
    <source>
        <dbReference type="Proteomes" id="UP000298663"/>
    </source>
</evidence>
<keyword evidence="2" id="KW-0472">Membrane</keyword>
<comment type="caution">
    <text evidence="3">The sequence shown here is derived from an EMBL/GenBank/DDBJ whole genome shotgun (WGS) entry which is preliminary data.</text>
</comment>
<dbReference type="Pfam" id="PF03057">
    <property type="entry name" value="DUF236"/>
    <property type="match status" value="3"/>
</dbReference>
<sequence>MFRWCPFQVHRCLCLVSFHPPSTSQRILSVFEMTTGCPEAASRLPAFFFVVFFLATFVFVNCFKNKEKNPYKAKTLGDASKPREKKEGESESENQGSSSNTSKTSNVSKASSRKQLQSKRTSSKNDKIGQVSSRSKQASKHGKRPIRSMILEKSQQASTFESGTQLIEAEEQLIEAEEPPPMPEADLQFEKTQFSVAPSRLASRSRMPNTQQCSVIPRSGAPPTGPRPVVPVHKDRKKTAGTFDTNYQTITGLSDPLVDKLSSSKPTGPSPVAPPLEQRNLVAETRDPNYQTITGLPDPFADKLSSSKPTGLTPVAPPVEQRRKVDSFDPNYQTMQNINNEIFGQSKAPWAAQSSAEVPLPMHSRSKLPIAPADRNKVVRARDPQYQTMLNLNNDCFKQKPVAPLDRDKKVDKFDPNYQTLNILTKDMFAK</sequence>
<evidence type="ECO:0000256" key="1">
    <source>
        <dbReference type="SAM" id="MobiDB-lite"/>
    </source>
</evidence>
<feature type="region of interest" description="Disordered" evidence="1">
    <location>
        <begin position="259"/>
        <end position="278"/>
    </location>
</feature>
<gene>
    <name evidence="3" type="ORF">L596_024814</name>
</gene>
<feature type="compositionally biased region" description="Basic residues" evidence="1">
    <location>
        <begin position="137"/>
        <end position="146"/>
    </location>
</feature>
<dbReference type="InterPro" id="IPR004296">
    <property type="entry name" value="DUF236"/>
</dbReference>
<dbReference type="EMBL" id="AZBU02000009">
    <property type="protein sequence ID" value="TKR64244.1"/>
    <property type="molecule type" value="Genomic_DNA"/>
</dbReference>
<reference evidence="3 4" key="1">
    <citation type="journal article" date="2015" name="Genome Biol.">
        <title>Comparative genomics of Steinernema reveals deeply conserved gene regulatory networks.</title>
        <authorList>
            <person name="Dillman A.R."/>
            <person name="Macchietto M."/>
            <person name="Porter C.F."/>
            <person name="Rogers A."/>
            <person name="Williams B."/>
            <person name="Antoshechkin I."/>
            <person name="Lee M.M."/>
            <person name="Goodwin Z."/>
            <person name="Lu X."/>
            <person name="Lewis E.E."/>
            <person name="Goodrich-Blair H."/>
            <person name="Stock S.P."/>
            <person name="Adams B.J."/>
            <person name="Sternberg P.W."/>
            <person name="Mortazavi A."/>
        </authorList>
    </citation>
    <scope>NUCLEOTIDE SEQUENCE [LARGE SCALE GENOMIC DNA]</scope>
    <source>
        <strain evidence="3 4">ALL</strain>
    </source>
</reference>
<dbReference type="PANTHER" id="PTHR21592:SF32">
    <property type="entry name" value="CHROMOSOME UNDETERMINED SCAFFOLD_25, WHOLE GENOME SHOTGUN SEQUENCE"/>
    <property type="match status" value="1"/>
</dbReference>
<keyword evidence="2" id="KW-1133">Transmembrane helix</keyword>
<proteinExistence type="predicted"/>
<dbReference type="AlphaFoldDB" id="A0A4U5M5X5"/>